<gene>
    <name evidence="2" type="ORF">HMPREF9440_00176</name>
</gene>
<name>H3KBT0_9BURK</name>
<dbReference type="HOGENOM" id="CLU_1757897_0_0_4"/>
<dbReference type="EMBL" id="AFBQ01000021">
    <property type="protein sequence ID" value="EHY32429.1"/>
    <property type="molecule type" value="Genomic_DNA"/>
</dbReference>
<dbReference type="AlphaFoldDB" id="H3KBT0"/>
<feature type="chain" id="PRO_5003587866" description="Lipoprotein" evidence="1">
    <location>
        <begin position="24"/>
        <end position="150"/>
    </location>
</feature>
<protein>
    <recommendedName>
        <fullName evidence="4">Lipoprotein</fullName>
    </recommendedName>
</protein>
<evidence type="ECO:0000256" key="1">
    <source>
        <dbReference type="SAM" id="SignalP"/>
    </source>
</evidence>
<organism evidence="2 3">
    <name type="scientific">Sutterella parvirubra YIT 11816</name>
    <dbReference type="NCBI Taxonomy" id="762967"/>
    <lineage>
        <taxon>Bacteria</taxon>
        <taxon>Pseudomonadati</taxon>
        <taxon>Pseudomonadota</taxon>
        <taxon>Betaproteobacteria</taxon>
        <taxon>Burkholderiales</taxon>
        <taxon>Sutterellaceae</taxon>
        <taxon>Sutterella</taxon>
    </lineage>
</organism>
<dbReference type="PROSITE" id="PS51257">
    <property type="entry name" value="PROKAR_LIPOPROTEIN"/>
    <property type="match status" value="1"/>
</dbReference>
<proteinExistence type="predicted"/>
<keyword evidence="3" id="KW-1185">Reference proteome</keyword>
<evidence type="ECO:0000313" key="2">
    <source>
        <dbReference type="EMBL" id="EHY32429.1"/>
    </source>
</evidence>
<feature type="signal peptide" evidence="1">
    <location>
        <begin position="1"/>
        <end position="23"/>
    </location>
</feature>
<evidence type="ECO:0008006" key="4">
    <source>
        <dbReference type="Google" id="ProtNLM"/>
    </source>
</evidence>
<reference evidence="2 3" key="1">
    <citation type="submission" date="2011-11" db="EMBL/GenBank/DDBJ databases">
        <authorList>
            <person name="Weinstock G."/>
            <person name="Sodergren E."/>
            <person name="Clifton S."/>
            <person name="Fulton L."/>
            <person name="Fulton B."/>
            <person name="Courtney L."/>
            <person name="Fronick C."/>
            <person name="Harrison M."/>
            <person name="Strong C."/>
            <person name="Farmer C."/>
            <person name="Delahaunty K."/>
            <person name="Markovic C."/>
            <person name="Hall O."/>
            <person name="Minx P."/>
            <person name="Tomlinson C."/>
            <person name="Mitreva M."/>
            <person name="Hou S."/>
            <person name="Chen J."/>
            <person name="Wollam A."/>
            <person name="Pepin K.H."/>
            <person name="Johnson M."/>
            <person name="Bhonagiri V."/>
            <person name="Zhang X."/>
            <person name="Suruliraj S."/>
            <person name="Warren W."/>
            <person name="Chinwalla A."/>
            <person name="Mardis E.R."/>
            <person name="Wilson R.K."/>
        </authorList>
    </citation>
    <scope>NUCLEOTIDE SEQUENCE [LARGE SCALE GENOMIC DNA]</scope>
    <source>
        <strain evidence="2 3">YIT 11816</strain>
    </source>
</reference>
<dbReference type="Proteomes" id="UP000004956">
    <property type="component" value="Unassembled WGS sequence"/>
</dbReference>
<sequence>MPTMSKTASARLLPLLTFAALLAGCAGAPKDVPMPVAPPPAVTPDVLKVQAASTAHDPSINLKTAFETWGMCIPESRVWEELEPGRVAFVCHYDDATQVQFEFRVTGGDVKLATFYFTSQNDADFSGMSVRGEEAEAALDAVYKNKDPLR</sequence>
<dbReference type="PATRIC" id="fig|762967.3.peg.148"/>
<evidence type="ECO:0000313" key="3">
    <source>
        <dbReference type="Proteomes" id="UP000004956"/>
    </source>
</evidence>
<comment type="caution">
    <text evidence="2">The sequence shown here is derived from an EMBL/GenBank/DDBJ whole genome shotgun (WGS) entry which is preliminary data.</text>
</comment>
<dbReference type="RefSeq" id="WP_008540541.1">
    <property type="nucleotide sequence ID" value="NZ_JH604854.1"/>
</dbReference>
<accession>H3KBT0</accession>
<dbReference type="OrthoDB" id="9154766at2"/>
<keyword evidence="1" id="KW-0732">Signal</keyword>